<keyword evidence="1" id="KW-0812">Transmembrane</keyword>
<organism evidence="2 3">
    <name type="scientific">Oleiphilus messinensis</name>
    <dbReference type="NCBI Taxonomy" id="141451"/>
    <lineage>
        <taxon>Bacteria</taxon>
        <taxon>Pseudomonadati</taxon>
        <taxon>Pseudomonadota</taxon>
        <taxon>Gammaproteobacteria</taxon>
        <taxon>Oceanospirillales</taxon>
        <taxon>Oleiphilaceae</taxon>
        <taxon>Oleiphilus</taxon>
    </lineage>
</organism>
<reference evidence="2 3" key="1">
    <citation type="submission" date="2017-05" db="EMBL/GenBank/DDBJ databases">
        <title>Genomic insights into alkan degradation activity of Oleiphilus messinensis.</title>
        <authorList>
            <person name="Kozyavkin S.A."/>
            <person name="Slesarev A.I."/>
            <person name="Golyshin P.N."/>
            <person name="Korzhenkov A."/>
            <person name="Golyshina O.N."/>
            <person name="Toshchakov S.V."/>
        </authorList>
    </citation>
    <scope>NUCLEOTIDE SEQUENCE [LARGE SCALE GENOMIC DNA]</scope>
    <source>
        <strain evidence="2 3">ME102</strain>
    </source>
</reference>
<evidence type="ECO:0000313" key="2">
    <source>
        <dbReference type="EMBL" id="ARU56779.1"/>
    </source>
</evidence>
<proteinExistence type="predicted"/>
<evidence type="ECO:0000313" key="3">
    <source>
        <dbReference type="Proteomes" id="UP000196027"/>
    </source>
</evidence>
<sequence length="81" mass="9215">MAETAHGTHGSTLSQDNCCEDHESYIPNVPISLLVAVLFFSVLFKLVDTLSRKSKQSFYFESPPPRFNYPQSFVLHCTYLN</sequence>
<evidence type="ECO:0000256" key="1">
    <source>
        <dbReference type="SAM" id="Phobius"/>
    </source>
</evidence>
<dbReference type="KEGG" id="ome:OLMES_2729"/>
<accession>A0A1Y0I9E4</accession>
<dbReference type="Proteomes" id="UP000196027">
    <property type="component" value="Chromosome"/>
</dbReference>
<gene>
    <name evidence="2" type="ORF">OLMES_2729</name>
</gene>
<dbReference type="EMBL" id="CP021425">
    <property type="protein sequence ID" value="ARU56779.1"/>
    <property type="molecule type" value="Genomic_DNA"/>
</dbReference>
<dbReference type="AlphaFoldDB" id="A0A1Y0I9E4"/>
<keyword evidence="1" id="KW-1133">Transmembrane helix</keyword>
<name>A0A1Y0I9E4_9GAMM</name>
<keyword evidence="3" id="KW-1185">Reference proteome</keyword>
<feature type="transmembrane region" description="Helical" evidence="1">
    <location>
        <begin position="29"/>
        <end position="47"/>
    </location>
</feature>
<protein>
    <submittedName>
        <fullName evidence="2">Uncharacterized protein</fullName>
    </submittedName>
</protein>
<keyword evidence="1" id="KW-0472">Membrane</keyword>